<dbReference type="Gene3D" id="3.30.420.10">
    <property type="entry name" value="Ribonuclease H-like superfamily/Ribonuclease H"/>
    <property type="match status" value="1"/>
</dbReference>
<feature type="compositionally biased region" description="Low complexity" evidence="1">
    <location>
        <begin position="421"/>
        <end position="439"/>
    </location>
</feature>
<proteinExistence type="predicted"/>
<dbReference type="CDD" id="cd09272">
    <property type="entry name" value="RNase_HI_RT_Ty1"/>
    <property type="match status" value="1"/>
</dbReference>
<dbReference type="GO" id="GO:0015074">
    <property type="term" value="P:DNA integration"/>
    <property type="evidence" value="ECO:0007669"/>
    <property type="project" value="InterPro"/>
</dbReference>
<protein>
    <recommendedName>
        <fullName evidence="2">Integrase catalytic domain-containing protein</fullName>
    </recommendedName>
</protein>
<evidence type="ECO:0000256" key="1">
    <source>
        <dbReference type="SAM" id="MobiDB-lite"/>
    </source>
</evidence>
<dbReference type="Proteomes" id="UP000813462">
    <property type="component" value="Unassembled WGS sequence"/>
</dbReference>
<dbReference type="InterPro" id="IPR029472">
    <property type="entry name" value="Copia-like_N"/>
</dbReference>
<organism evidence="3 4">
    <name type="scientific">Ziziphus jujuba var. spinosa</name>
    <dbReference type="NCBI Taxonomy" id="714518"/>
    <lineage>
        <taxon>Eukaryota</taxon>
        <taxon>Viridiplantae</taxon>
        <taxon>Streptophyta</taxon>
        <taxon>Embryophyta</taxon>
        <taxon>Tracheophyta</taxon>
        <taxon>Spermatophyta</taxon>
        <taxon>Magnoliopsida</taxon>
        <taxon>eudicotyledons</taxon>
        <taxon>Gunneridae</taxon>
        <taxon>Pentapetalae</taxon>
        <taxon>rosids</taxon>
        <taxon>fabids</taxon>
        <taxon>Rosales</taxon>
        <taxon>Rhamnaceae</taxon>
        <taxon>Paliureae</taxon>
        <taxon>Ziziphus</taxon>
    </lineage>
</organism>
<dbReference type="PROSITE" id="PS50994">
    <property type="entry name" value="INTEGRASE"/>
    <property type="match status" value="1"/>
</dbReference>
<name>A0A978V3I9_ZIZJJ</name>
<dbReference type="PANTHER" id="PTHR37610">
    <property type="entry name" value="CCHC-TYPE DOMAIN-CONTAINING PROTEIN"/>
    <property type="match status" value="1"/>
</dbReference>
<reference evidence="3" key="1">
    <citation type="journal article" date="2021" name="Front. Plant Sci.">
        <title>Chromosome-Scale Genome Assembly for Chinese Sour Jujube and Insights Into Its Genome Evolution and Domestication Signature.</title>
        <authorList>
            <person name="Shen L.-Y."/>
            <person name="Luo H."/>
            <person name="Wang X.-L."/>
            <person name="Wang X.-M."/>
            <person name="Qiu X.-J."/>
            <person name="Liu H."/>
            <person name="Zhou S.-S."/>
            <person name="Jia K.-H."/>
            <person name="Nie S."/>
            <person name="Bao Y.-T."/>
            <person name="Zhang R.-G."/>
            <person name="Yun Q.-Z."/>
            <person name="Chai Y.-H."/>
            <person name="Lu J.-Y."/>
            <person name="Li Y."/>
            <person name="Zhao S.-W."/>
            <person name="Mao J.-F."/>
            <person name="Jia S.-G."/>
            <person name="Mao Y.-M."/>
        </authorList>
    </citation>
    <scope>NUCLEOTIDE SEQUENCE</scope>
    <source>
        <strain evidence="3">AT0</strain>
        <tissue evidence="3">Leaf</tissue>
    </source>
</reference>
<dbReference type="PANTHER" id="PTHR37610:SF97">
    <property type="entry name" value="RETROTRANSPOSON GAG DOMAIN-CONTAINING PROTEIN"/>
    <property type="match status" value="1"/>
</dbReference>
<evidence type="ECO:0000313" key="3">
    <source>
        <dbReference type="EMBL" id="KAH7521922.1"/>
    </source>
</evidence>
<accession>A0A978V3I9</accession>
<dbReference type="InterPro" id="IPR001584">
    <property type="entry name" value="Integrase_cat-core"/>
</dbReference>
<dbReference type="InterPro" id="IPR036397">
    <property type="entry name" value="RNaseH_sf"/>
</dbReference>
<evidence type="ECO:0000259" key="2">
    <source>
        <dbReference type="PROSITE" id="PS50994"/>
    </source>
</evidence>
<feature type="region of interest" description="Disordered" evidence="1">
    <location>
        <begin position="421"/>
        <end position="442"/>
    </location>
</feature>
<evidence type="ECO:0000313" key="4">
    <source>
        <dbReference type="Proteomes" id="UP000813462"/>
    </source>
</evidence>
<sequence>MEDNSSPYFLHHADNPELQLVSHQLTGPNYNSWRRSMEMALKAKNKLGFVDGSIPKPNPTDLLTLVWDRCNSMVHSWLLNAVSKDIVDSLLYQESAHVVLWDELRHYQPTPACHCGGIRAWALYQKQEYVLQFVMGLNESFSAIHAQILMLDPLPPIAEQMISYLSLQLPAPSTPISTENQQQSGPMASNLTGPDTSLLTNLLEHTLGSIIGKGRHQGQLYILDLVAAPSLHSDNAPELTFHHFFRSKGIEHFYSCIETPKQNAVVERKHQHILKVARALFFKSHVSSCYWGECVLTVVYRINRTPSPLLSNCTPFELLTKRKLAYHHLRVFGCLCYGSTLNSGRHKVSPRARASVFLGYPPGYKGYKLLDLETNQIYVSRNIVFHETIFPFLRHTTLDYDLFSNHVLPLPAHEISSSSNSEIVSTSSSTPPPTSIASTRPKRVVKQPSYLSNYHCNLASSSSSITLSHSKSSTLHPLSSYLSYNRLSSHHKAFILSISSYTEPKSYAESKKQQIVSRSSAEAEYRAMANATYEIVWILSLLKDMKINQKGPAIIFCDNQASLHIATNPVYHERTKHIEIDYHIGREKIQPGILKTLHVTSRNQLADMMTKALHSPLFHSLLSKMGKHDMYSPS</sequence>
<feature type="domain" description="Integrase catalytic" evidence="2">
    <location>
        <begin position="229"/>
        <end position="323"/>
    </location>
</feature>
<comment type="caution">
    <text evidence="3">The sequence shown here is derived from an EMBL/GenBank/DDBJ whole genome shotgun (WGS) entry which is preliminary data.</text>
</comment>
<dbReference type="SUPFAM" id="SSF53098">
    <property type="entry name" value="Ribonuclease H-like"/>
    <property type="match status" value="1"/>
</dbReference>
<gene>
    <name evidence="3" type="ORF">FEM48_Zijuj07G0083300</name>
</gene>
<dbReference type="GO" id="GO:0003676">
    <property type="term" value="F:nucleic acid binding"/>
    <property type="evidence" value="ECO:0007669"/>
    <property type="project" value="InterPro"/>
</dbReference>
<dbReference type="AlphaFoldDB" id="A0A978V3I9"/>
<dbReference type="Pfam" id="PF25597">
    <property type="entry name" value="SH3_retrovirus"/>
    <property type="match status" value="1"/>
</dbReference>
<dbReference type="EMBL" id="JAEACU010000007">
    <property type="protein sequence ID" value="KAH7521922.1"/>
    <property type="molecule type" value="Genomic_DNA"/>
</dbReference>
<dbReference type="Pfam" id="PF14244">
    <property type="entry name" value="Retrotran_gag_3"/>
    <property type="match status" value="1"/>
</dbReference>
<dbReference type="InterPro" id="IPR012337">
    <property type="entry name" value="RNaseH-like_sf"/>
</dbReference>
<dbReference type="InterPro" id="IPR057670">
    <property type="entry name" value="SH3_retrovirus"/>
</dbReference>